<dbReference type="GO" id="GO:0005737">
    <property type="term" value="C:cytoplasm"/>
    <property type="evidence" value="ECO:0007669"/>
    <property type="project" value="UniProtKB-SubCell"/>
</dbReference>
<evidence type="ECO:0000256" key="4">
    <source>
        <dbReference type="ARBA" id="ARBA00022552"/>
    </source>
</evidence>
<dbReference type="PIRSF" id="PIRSF015601">
    <property type="entry name" value="MTase_slr0722"/>
    <property type="match status" value="1"/>
</dbReference>
<dbReference type="GO" id="GO:0070042">
    <property type="term" value="F:rRNA (uridine-N3-)-methyltransferase activity"/>
    <property type="evidence" value="ECO:0007669"/>
    <property type="project" value="TreeGrafter"/>
</dbReference>
<evidence type="ECO:0000256" key="2">
    <source>
        <dbReference type="ARBA" id="ARBA00005528"/>
    </source>
</evidence>
<accession>A0A9D2HMX8</accession>
<dbReference type="InterPro" id="IPR006700">
    <property type="entry name" value="RsmE"/>
</dbReference>
<dbReference type="Proteomes" id="UP000823821">
    <property type="component" value="Unassembled WGS sequence"/>
</dbReference>
<dbReference type="AlphaFoldDB" id="A0A9D2HMX8"/>
<evidence type="ECO:0000259" key="12">
    <source>
        <dbReference type="Pfam" id="PF20260"/>
    </source>
</evidence>
<evidence type="ECO:0000256" key="9">
    <source>
        <dbReference type="ARBA" id="ARBA00047944"/>
    </source>
</evidence>
<evidence type="ECO:0000256" key="6">
    <source>
        <dbReference type="ARBA" id="ARBA00022679"/>
    </source>
</evidence>
<gene>
    <name evidence="13" type="ORF">H9784_06435</name>
</gene>
<evidence type="ECO:0000256" key="3">
    <source>
        <dbReference type="ARBA" id="ARBA00022490"/>
    </source>
</evidence>
<keyword evidence="3 10" id="KW-0963">Cytoplasm</keyword>
<reference evidence="13" key="1">
    <citation type="journal article" date="2021" name="PeerJ">
        <title>Extensive microbial diversity within the chicken gut microbiome revealed by metagenomics and culture.</title>
        <authorList>
            <person name="Gilroy R."/>
            <person name="Ravi A."/>
            <person name="Getino M."/>
            <person name="Pursley I."/>
            <person name="Horton D.L."/>
            <person name="Alikhan N.F."/>
            <person name="Baker D."/>
            <person name="Gharbi K."/>
            <person name="Hall N."/>
            <person name="Watson M."/>
            <person name="Adriaenssens E.M."/>
            <person name="Foster-Nyarko E."/>
            <person name="Jarju S."/>
            <person name="Secka A."/>
            <person name="Antonio M."/>
            <person name="Oren A."/>
            <person name="Chaudhuri R.R."/>
            <person name="La Ragione R."/>
            <person name="Hildebrand F."/>
            <person name="Pallen M.J."/>
        </authorList>
    </citation>
    <scope>NUCLEOTIDE SEQUENCE</scope>
    <source>
        <strain evidence="13">5032</strain>
    </source>
</reference>
<dbReference type="InterPro" id="IPR046887">
    <property type="entry name" value="RsmE_PUA-like"/>
</dbReference>
<dbReference type="Pfam" id="PF04452">
    <property type="entry name" value="Methyltrans_RNA"/>
    <property type="match status" value="1"/>
</dbReference>
<evidence type="ECO:0000256" key="1">
    <source>
        <dbReference type="ARBA" id="ARBA00004496"/>
    </source>
</evidence>
<proteinExistence type="inferred from homology"/>
<comment type="caution">
    <text evidence="13">The sequence shown here is derived from an EMBL/GenBank/DDBJ whole genome shotgun (WGS) entry which is preliminary data.</text>
</comment>
<dbReference type="InterPro" id="IPR029028">
    <property type="entry name" value="Alpha/beta_knot_MTases"/>
</dbReference>
<feature type="domain" description="Ribosomal RNA small subunit methyltransferase E methyltransferase" evidence="11">
    <location>
        <begin position="80"/>
        <end position="237"/>
    </location>
</feature>
<dbReference type="InterPro" id="IPR015947">
    <property type="entry name" value="PUA-like_sf"/>
</dbReference>
<dbReference type="PANTHER" id="PTHR30027:SF3">
    <property type="entry name" value="16S RRNA (URACIL(1498)-N(3))-METHYLTRANSFERASE"/>
    <property type="match status" value="1"/>
</dbReference>
<evidence type="ECO:0000256" key="10">
    <source>
        <dbReference type="PIRNR" id="PIRNR015601"/>
    </source>
</evidence>
<dbReference type="EMBL" id="DWZD01000040">
    <property type="protein sequence ID" value="HJA79187.1"/>
    <property type="molecule type" value="Genomic_DNA"/>
</dbReference>
<protein>
    <recommendedName>
        <fullName evidence="10">Ribosomal RNA small subunit methyltransferase E</fullName>
        <ecNumber evidence="10">2.1.1.193</ecNumber>
    </recommendedName>
</protein>
<feature type="domain" description="Ribosomal RNA small subunit methyltransferase E PUA-like" evidence="12">
    <location>
        <begin position="23"/>
        <end position="67"/>
    </location>
</feature>
<evidence type="ECO:0000259" key="11">
    <source>
        <dbReference type="Pfam" id="PF04452"/>
    </source>
</evidence>
<evidence type="ECO:0000256" key="8">
    <source>
        <dbReference type="ARBA" id="ARBA00025699"/>
    </source>
</evidence>
<dbReference type="InterPro" id="IPR046886">
    <property type="entry name" value="RsmE_MTase_dom"/>
</dbReference>
<evidence type="ECO:0000256" key="7">
    <source>
        <dbReference type="ARBA" id="ARBA00022691"/>
    </source>
</evidence>
<comment type="function">
    <text evidence="8 10">Specifically methylates the N3 position of the uracil ring of uridine 1498 (m3U1498) in 16S rRNA. Acts on the fully assembled 30S ribosomal subunit.</text>
</comment>
<evidence type="ECO:0000313" key="13">
    <source>
        <dbReference type="EMBL" id="HJA79187.1"/>
    </source>
</evidence>
<dbReference type="CDD" id="cd18084">
    <property type="entry name" value="RsmE-like"/>
    <property type="match status" value="1"/>
</dbReference>
<keyword evidence="4 10" id="KW-0698">rRNA processing</keyword>
<dbReference type="SUPFAM" id="SSF88697">
    <property type="entry name" value="PUA domain-like"/>
    <property type="match status" value="1"/>
</dbReference>
<keyword evidence="5 10" id="KW-0489">Methyltransferase</keyword>
<name>A0A9D2HMX8_9BACT</name>
<dbReference type="Gene3D" id="3.40.1280.10">
    <property type="match status" value="1"/>
</dbReference>
<dbReference type="NCBIfam" id="NF008703">
    <property type="entry name" value="PRK11713.6-2"/>
    <property type="match status" value="1"/>
</dbReference>
<comment type="subcellular location">
    <subcellularLocation>
        <location evidence="1 10">Cytoplasm</location>
    </subcellularLocation>
</comment>
<dbReference type="NCBIfam" id="TIGR00046">
    <property type="entry name" value="RsmE family RNA methyltransferase"/>
    <property type="match status" value="1"/>
</dbReference>
<dbReference type="EC" id="2.1.1.193" evidence="10"/>
<dbReference type="InterPro" id="IPR029026">
    <property type="entry name" value="tRNA_m1G_MTases_N"/>
</dbReference>
<organism evidence="13 14">
    <name type="scientific">Candidatus Desulfovibrio intestinavium</name>
    <dbReference type="NCBI Taxonomy" id="2838534"/>
    <lineage>
        <taxon>Bacteria</taxon>
        <taxon>Pseudomonadati</taxon>
        <taxon>Thermodesulfobacteriota</taxon>
        <taxon>Desulfovibrionia</taxon>
        <taxon>Desulfovibrionales</taxon>
        <taxon>Desulfovibrionaceae</taxon>
        <taxon>Desulfovibrio</taxon>
    </lineage>
</organism>
<evidence type="ECO:0000313" key="14">
    <source>
        <dbReference type="Proteomes" id="UP000823821"/>
    </source>
</evidence>
<comment type="similarity">
    <text evidence="2 10">Belongs to the RNA methyltransferase RsmE family.</text>
</comment>
<keyword evidence="6 10" id="KW-0808">Transferase</keyword>
<dbReference type="SUPFAM" id="SSF75217">
    <property type="entry name" value="alpha/beta knot"/>
    <property type="match status" value="1"/>
</dbReference>
<reference evidence="13" key="2">
    <citation type="submission" date="2021-04" db="EMBL/GenBank/DDBJ databases">
        <authorList>
            <person name="Gilroy R."/>
        </authorList>
    </citation>
    <scope>NUCLEOTIDE SEQUENCE</scope>
    <source>
        <strain evidence="13">5032</strain>
    </source>
</reference>
<dbReference type="GO" id="GO:0070475">
    <property type="term" value="P:rRNA base methylation"/>
    <property type="evidence" value="ECO:0007669"/>
    <property type="project" value="TreeGrafter"/>
</dbReference>
<keyword evidence="7 10" id="KW-0949">S-adenosyl-L-methionine</keyword>
<sequence length="250" mass="27190">MSEHRFYLPPESWPDAPQAEALLEGGEAVHLAQALRLGPGAEVTLLDGRGRSGLFRVSECGKKKVRLVCRSLDITPEPASRAVIALAFSKAVRRGFFMEKAVELGAWGVWLWQGDYSQGRLPADARESWQNQMIAGAKQCGNPWLPEIRTLSGGIGEVIAASETFSQRILPWELQDGSAMLTPDMAGRPGTTLYVIGPEGGFSARELDALRAASFSTVSLGQRILRCETAATLCLGIHWWASHLTTSRPC</sequence>
<dbReference type="Pfam" id="PF20260">
    <property type="entry name" value="PUA_4"/>
    <property type="match status" value="1"/>
</dbReference>
<dbReference type="PANTHER" id="PTHR30027">
    <property type="entry name" value="RIBOSOMAL RNA SMALL SUBUNIT METHYLTRANSFERASE E"/>
    <property type="match status" value="1"/>
</dbReference>
<comment type="catalytic activity">
    <reaction evidence="9 10">
        <text>uridine(1498) in 16S rRNA + S-adenosyl-L-methionine = N(3)-methyluridine(1498) in 16S rRNA + S-adenosyl-L-homocysteine + H(+)</text>
        <dbReference type="Rhea" id="RHEA:42920"/>
        <dbReference type="Rhea" id="RHEA-COMP:10283"/>
        <dbReference type="Rhea" id="RHEA-COMP:10284"/>
        <dbReference type="ChEBI" id="CHEBI:15378"/>
        <dbReference type="ChEBI" id="CHEBI:57856"/>
        <dbReference type="ChEBI" id="CHEBI:59789"/>
        <dbReference type="ChEBI" id="CHEBI:65315"/>
        <dbReference type="ChEBI" id="CHEBI:74502"/>
        <dbReference type="EC" id="2.1.1.193"/>
    </reaction>
</comment>
<evidence type="ECO:0000256" key="5">
    <source>
        <dbReference type="ARBA" id="ARBA00022603"/>
    </source>
</evidence>